<dbReference type="InterPro" id="IPR003807">
    <property type="entry name" value="DUF202"/>
</dbReference>
<sequence length="122" mass="13498">MSYLDDPRVLFAAERTLLAWNRTAVALIALGFVIERFGMFIKVLHAADVAGQRQMSFVIGLVLIAFASVMSMLSVIQFRRLVKRLSGDEIPEGYMLWCGTITNIVIAVLGVMLIAYLARGFG</sequence>
<feature type="transmembrane region" description="Helical" evidence="5">
    <location>
        <begin position="24"/>
        <end position="44"/>
    </location>
</feature>
<gene>
    <name evidence="7" type="ORF">MNBD_GAMMA24-429</name>
</gene>
<name>A0A3B1BD20_9ZZZZ</name>
<dbReference type="Pfam" id="PF02656">
    <property type="entry name" value="DUF202"/>
    <property type="match status" value="1"/>
</dbReference>
<comment type="subcellular location">
    <subcellularLocation>
        <location evidence="1">Endomembrane system</location>
        <topology evidence="1">Multi-pass membrane protein</topology>
    </subcellularLocation>
</comment>
<evidence type="ECO:0000256" key="2">
    <source>
        <dbReference type="ARBA" id="ARBA00022692"/>
    </source>
</evidence>
<dbReference type="AlphaFoldDB" id="A0A3B1BD20"/>
<evidence type="ECO:0000256" key="3">
    <source>
        <dbReference type="ARBA" id="ARBA00022989"/>
    </source>
</evidence>
<evidence type="ECO:0000256" key="1">
    <source>
        <dbReference type="ARBA" id="ARBA00004127"/>
    </source>
</evidence>
<accession>A0A3B1BD20</accession>
<evidence type="ECO:0000313" key="7">
    <source>
        <dbReference type="EMBL" id="VAX12251.1"/>
    </source>
</evidence>
<dbReference type="GO" id="GO:0012505">
    <property type="term" value="C:endomembrane system"/>
    <property type="evidence" value="ECO:0007669"/>
    <property type="project" value="UniProtKB-SubCell"/>
</dbReference>
<dbReference type="EMBL" id="UOFZ01000028">
    <property type="protein sequence ID" value="VAX12251.1"/>
    <property type="molecule type" value="Genomic_DNA"/>
</dbReference>
<evidence type="ECO:0000256" key="5">
    <source>
        <dbReference type="SAM" id="Phobius"/>
    </source>
</evidence>
<keyword evidence="2 5" id="KW-0812">Transmembrane</keyword>
<reference evidence="7" key="1">
    <citation type="submission" date="2018-06" db="EMBL/GenBank/DDBJ databases">
        <authorList>
            <person name="Zhirakovskaya E."/>
        </authorList>
    </citation>
    <scope>NUCLEOTIDE SEQUENCE</scope>
</reference>
<feature type="transmembrane region" description="Helical" evidence="5">
    <location>
        <begin position="94"/>
        <end position="118"/>
    </location>
</feature>
<evidence type="ECO:0000256" key="4">
    <source>
        <dbReference type="ARBA" id="ARBA00023136"/>
    </source>
</evidence>
<protein>
    <recommendedName>
        <fullName evidence="6">DUF202 domain-containing protein</fullName>
    </recommendedName>
</protein>
<evidence type="ECO:0000259" key="6">
    <source>
        <dbReference type="Pfam" id="PF02656"/>
    </source>
</evidence>
<keyword evidence="3 5" id="KW-1133">Transmembrane helix</keyword>
<feature type="transmembrane region" description="Helical" evidence="5">
    <location>
        <begin position="56"/>
        <end position="74"/>
    </location>
</feature>
<organism evidence="7">
    <name type="scientific">hydrothermal vent metagenome</name>
    <dbReference type="NCBI Taxonomy" id="652676"/>
    <lineage>
        <taxon>unclassified sequences</taxon>
        <taxon>metagenomes</taxon>
        <taxon>ecological metagenomes</taxon>
    </lineage>
</organism>
<proteinExistence type="predicted"/>
<feature type="domain" description="DUF202" evidence="6">
    <location>
        <begin position="8"/>
        <end position="83"/>
    </location>
</feature>
<keyword evidence="4 5" id="KW-0472">Membrane</keyword>